<dbReference type="GO" id="GO:0046872">
    <property type="term" value="F:metal ion binding"/>
    <property type="evidence" value="ECO:0007669"/>
    <property type="project" value="UniProtKB-KW"/>
</dbReference>
<organism evidence="3 4">
    <name type="scientific">Thamnocephalis sphaerospora</name>
    <dbReference type="NCBI Taxonomy" id="78915"/>
    <lineage>
        <taxon>Eukaryota</taxon>
        <taxon>Fungi</taxon>
        <taxon>Fungi incertae sedis</taxon>
        <taxon>Zoopagomycota</taxon>
        <taxon>Zoopagomycotina</taxon>
        <taxon>Zoopagomycetes</taxon>
        <taxon>Zoopagales</taxon>
        <taxon>Sigmoideomycetaceae</taxon>
        <taxon>Thamnocephalis</taxon>
    </lineage>
</organism>
<dbReference type="InterPro" id="IPR026992">
    <property type="entry name" value="DIOX_N"/>
</dbReference>
<dbReference type="SUPFAM" id="SSF51197">
    <property type="entry name" value="Clavaminate synthase-like"/>
    <property type="match status" value="1"/>
</dbReference>
<dbReference type="AlphaFoldDB" id="A0A4V1IXF0"/>
<dbReference type="InterPro" id="IPR050231">
    <property type="entry name" value="Iron_ascorbate_oxido_reductase"/>
</dbReference>
<dbReference type="PROSITE" id="PS51471">
    <property type="entry name" value="FE2OG_OXY"/>
    <property type="match status" value="1"/>
</dbReference>
<evidence type="ECO:0000259" key="2">
    <source>
        <dbReference type="PROSITE" id="PS51471"/>
    </source>
</evidence>
<reference evidence="4" key="1">
    <citation type="journal article" date="2018" name="Nat. Microbiol.">
        <title>Leveraging single-cell genomics to expand the fungal tree of life.</title>
        <authorList>
            <person name="Ahrendt S.R."/>
            <person name="Quandt C.A."/>
            <person name="Ciobanu D."/>
            <person name="Clum A."/>
            <person name="Salamov A."/>
            <person name="Andreopoulos B."/>
            <person name="Cheng J.F."/>
            <person name="Woyke T."/>
            <person name="Pelin A."/>
            <person name="Henrissat B."/>
            <person name="Reynolds N.K."/>
            <person name="Benny G.L."/>
            <person name="Smith M.E."/>
            <person name="James T.Y."/>
            <person name="Grigoriev I.V."/>
        </authorList>
    </citation>
    <scope>NUCLEOTIDE SEQUENCE [LARGE SCALE GENOMIC DNA]</scope>
    <source>
        <strain evidence="4">RSA 1356</strain>
    </source>
</reference>
<dbReference type="STRING" id="78915.A0A4V1IXF0"/>
<dbReference type="PANTHER" id="PTHR47990">
    <property type="entry name" value="2-OXOGLUTARATE (2OG) AND FE(II)-DEPENDENT OXYGENASE SUPERFAMILY PROTEIN-RELATED"/>
    <property type="match status" value="1"/>
</dbReference>
<gene>
    <name evidence="3" type="ORF">THASP1DRAFT_27369</name>
</gene>
<keyword evidence="4" id="KW-1185">Reference proteome</keyword>
<dbReference type="InterPro" id="IPR005123">
    <property type="entry name" value="Oxoglu/Fe-dep_dioxygenase_dom"/>
</dbReference>
<keyword evidence="1" id="KW-0479">Metal-binding</keyword>
<evidence type="ECO:0000313" key="3">
    <source>
        <dbReference type="EMBL" id="RKP10829.1"/>
    </source>
</evidence>
<keyword evidence="1" id="KW-0408">Iron</keyword>
<dbReference type="Gene3D" id="2.60.120.330">
    <property type="entry name" value="B-lactam Antibiotic, Isopenicillin N Synthase, Chain"/>
    <property type="match status" value="1"/>
</dbReference>
<dbReference type="GO" id="GO:0016491">
    <property type="term" value="F:oxidoreductase activity"/>
    <property type="evidence" value="ECO:0007669"/>
    <property type="project" value="UniProtKB-KW"/>
</dbReference>
<dbReference type="PRINTS" id="PR00682">
    <property type="entry name" value="IPNSYNTHASE"/>
</dbReference>
<evidence type="ECO:0000313" key="4">
    <source>
        <dbReference type="Proteomes" id="UP000271241"/>
    </source>
</evidence>
<dbReference type="EMBL" id="KZ992435">
    <property type="protein sequence ID" value="RKP10829.1"/>
    <property type="molecule type" value="Genomic_DNA"/>
</dbReference>
<comment type="similarity">
    <text evidence="1">Belongs to the iron/ascorbate-dependent oxidoreductase family.</text>
</comment>
<dbReference type="OrthoDB" id="288590at2759"/>
<dbReference type="InterPro" id="IPR044861">
    <property type="entry name" value="IPNS-like_FE2OG_OXY"/>
</dbReference>
<protein>
    <recommendedName>
        <fullName evidence="2">Fe2OG dioxygenase domain-containing protein</fullName>
    </recommendedName>
</protein>
<evidence type="ECO:0000256" key="1">
    <source>
        <dbReference type="RuleBase" id="RU003682"/>
    </source>
</evidence>
<dbReference type="Pfam" id="PF03171">
    <property type="entry name" value="2OG-FeII_Oxy"/>
    <property type="match status" value="1"/>
</dbReference>
<dbReference type="Pfam" id="PF14226">
    <property type="entry name" value="DIOX_N"/>
    <property type="match status" value="1"/>
</dbReference>
<keyword evidence="1" id="KW-0560">Oxidoreductase</keyword>
<sequence>MTVATLPIIDFGPYLDPAASAEQRQAVSRALDKACREHGFFYLVNHGVPQELCDRVRAQGHQFFQLPEEEKRKHQVAGGFRGYKHFSDNIIKERRNLNEAIVFYPPVNGYSNGIAPDVDPDSPSARLPTTPDILGGQMSWPSDEFRAVTEEYRDHILRLGDRVLSAIAAGLGIGDSFRNWMLNPTWSIRFNGYPNLTGDDVEKSGGISLIEHADFGCITILNQDPESDSLQVLHQNGEWHGVQPIPGAFVVNIGQLLNLWTCGRYTETLHRVIHRAEQPRVSIAIFIDPRFDAVIEPLSELAPPDGCPIAYTPKTFGSHFLEQIQTYFGA</sequence>
<feature type="domain" description="Fe2OG dioxygenase" evidence="2">
    <location>
        <begin position="184"/>
        <end position="289"/>
    </location>
</feature>
<dbReference type="InterPro" id="IPR027443">
    <property type="entry name" value="IPNS-like_sf"/>
</dbReference>
<proteinExistence type="inferred from homology"/>
<dbReference type="Proteomes" id="UP000271241">
    <property type="component" value="Unassembled WGS sequence"/>
</dbReference>
<accession>A0A4V1IXF0</accession>
<name>A0A4V1IXF0_9FUNG</name>